<dbReference type="Gene3D" id="3.30.420.260">
    <property type="match status" value="1"/>
</dbReference>
<evidence type="ECO:0000313" key="1">
    <source>
        <dbReference type="EMBL" id="MEE1943715.1"/>
    </source>
</evidence>
<comment type="caution">
    <text evidence="1">The sequence shown here is derived from an EMBL/GenBank/DDBJ whole genome shotgun (WGS) entry which is preliminary data.</text>
</comment>
<sequence>MNSSNSILLLDPNFDPATASSCNLLIKVGQDSFSYAIVNKETQQVNAVFDEQECENGLQKLSDRLKTDHYLTLPYQKVKVAVHTPNVIAVPNDLYSEQLLTNHTPYFIGSHTGSLYQQAHSHFGFTTVFALSKTAEDTLNSFNLSQLFTLDAGLLALAKNIGETGLLLDFTANSFQVLYLKNKQVVFQQNYEIDNLDEFNYYLLLMLNQLDIDAKATSLFLSGIVHEGDERYNCLAKYFAQLQFVNGQPELNQSILDDMPSHYYSNLLALDQCE</sequence>
<dbReference type="Pfam" id="PF12864">
    <property type="entry name" value="DUF3822"/>
    <property type="match status" value="1"/>
</dbReference>
<dbReference type="InterPro" id="IPR024213">
    <property type="entry name" value="DUF3822"/>
</dbReference>
<organism evidence="1 2">
    <name type="scientific">Pedobacter albus</name>
    <dbReference type="NCBI Taxonomy" id="3113905"/>
    <lineage>
        <taxon>Bacteria</taxon>
        <taxon>Pseudomonadati</taxon>
        <taxon>Bacteroidota</taxon>
        <taxon>Sphingobacteriia</taxon>
        <taxon>Sphingobacteriales</taxon>
        <taxon>Sphingobacteriaceae</taxon>
        <taxon>Pedobacter</taxon>
    </lineage>
</organism>
<keyword evidence="2" id="KW-1185">Reference proteome</keyword>
<reference evidence="1 2" key="1">
    <citation type="submission" date="2024-01" db="EMBL/GenBank/DDBJ databases">
        <title>Pedobacter sp. nov., isolated from fresh soil.</title>
        <authorList>
            <person name="Le N.T.T."/>
        </authorList>
    </citation>
    <scope>NUCLEOTIDE SEQUENCE [LARGE SCALE GENOMIC DNA]</scope>
    <source>
        <strain evidence="1 2">KR3-3</strain>
    </source>
</reference>
<proteinExistence type="predicted"/>
<gene>
    <name evidence="1" type="ORF">VRU48_01260</name>
</gene>
<dbReference type="Proteomes" id="UP001336835">
    <property type="component" value="Unassembled WGS sequence"/>
</dbReference>
<protein>
    <submittedName>
        <fullName evidence="1">DUF3822 family protein</fullName>
    </submittedName>
</protein>
<name>A0ABU7I2N0_9SPHI</name>
<dbReference type="CDD" id="cd24013">
    <property type="entry name" value="ASKHA_ATPase_BT3980-like"/>
    <property type="match status" value="1"/>
</dbReference>
<dbReference type="EMBL" id="JAZDQT010000001">
    <property type="protein sequence ID" value="MEE1943715.1"/>
    <property type="molecule type" value="Genomic_DNA"/>
</dbReference>
<dbReference type="RefSeq" id="WP_330106119.1">
    <property type="nucleotide sequence ID" value="NZ_JAZDQT010000001.1"/>
</dbReference>
<accession>A0ABU7I2N0</accession>
<dbReference type="Gene3D" id="3.30.420.250">
    <property type="match status" value="1"/>
</dbReference>
<evidence type="ECO:0000313" key="2">
    <source>
        <dbReference type="Proteomes" id="UP001336835"/>
    </source>
</evidence>